<evidence type="ECO:0000313" key="1">
    <source>
        <dbReference type="EMBL" id="SHF07990.1"/>
    </source>
</evidence>
<accession>A0A1M4YQE9</accession>
<reference evidence="2" key="1">
    <citation type="submission" date="2016-11" db="EMBL/GenBank/DDBJ databases">
        <authorList>
            <person name="Varghese N."/>
            <person name="Submissions S."/>
        </authorList>
    </citation>
    <scope>NUCLEOTIDE SEQUENCE [LARGE SCALE GENOMIC DNA]</scope>
    <source>
        <strain evidence="2">DSM 19514</strain>
    </source>
</reference>
<dbReference type="Proteomes" id="UP000184295">
    <property type="component" value="Unassembled WGS sequence"/>
</dbReference>
<organism evidence="1 2">
    <name type="scientific">Ferrithrix thermotolerans DSM 19514</name>
    <dbReference type="NCBI Taxonomy" id="1121881"/>
    <lineage>
        <taxon>Bacteria</taxon>
        <taxon>Bacillati</taxon>
        <taxon>Actinomycetota</taxon>
        <taxon>Acidimicrobiia</taxon>
        <taxon>Acidimicrobiales</taxon>
        <taxon>Acidimicrobiaceae</taxon>
        <taxon>Ferrithrix</taxon>
    </lineage>
</organism>
<sequence length="108" mass="12288">MNLIEDSDFALLHLQGRHRLPLYIIDALPFGLEDLDCAPADVETVLDAIAKLQGIDRYDETRYDSGEFPKVIFRNQVEDRNVCGVCFGTLEDAADLTIAQHRSHRRLM</sequence>
<dbReference type="AlphaFoldDB" id="A0A1M4YQE9"/>
<gene>
    <name evidence="1" type="ORF">SAMN02745225_02390</name>
</gene>
<protein>
    <submittedName>
        <fullName evidence="1">Uncharacterized protein</fullName>
    </submittedName>
</protein>
<keyword evidence="2" id="KW-1185">Reference proteome</keyword>
<dbReference type="STRING" id="1121881.SAMN02745225_02390"/>
<proteinExistence type="predicted"/>
<dbReference type="EMBL" id="FQUL01000090">
    <property type="protein sequence ID" value="SHF07990.1"/>
    <property type="molecule type" value="Genomic_DNA"/>
</dbReference>
<evidence type="ECO:0000313" key="2">
    <source>
        <dbReference type="Proteomes" id="UP000184295"/>
    </source>
</evidence>
<name>A0A1M4YQE9_9ACTN</name>